<evidence type="ECO:0000313" key="1">
    <source>
        <dbReference type="EMBL" id="WGV16884.1"/>
    </source>
</evidence>
<organism evidence="1 2">
    <name type="scientific">Fuscovulum ytuae</name>
    <dbReference type="NCBI Taxonomy" id="3042299"/>
    <lineage>
        <taxon>Bacteria</taxon>
        <taxon>Pseudomonadati</taxon>
        <taxon>Pseudomonadota</taxon>
        <taxon>Alphaproteobacteria</taxon>
        <taxon>Rhodobacterales</taxon>
        <taxon>Paracoccaceae</taxon>
        <taxon>Fuscovulum</taxon>
    </lineage>
</organism>
<accession>A0ABY8Q7S9</accession>
<evidence type="ECO:0008006" key="3">
    <source>
        <dbReference type="Google" id="ProtNLM"/>
    </source>
</evidence>
<sequence length="1095" mass="114912">MKRPRRRRTGLIALLSFLFVIFAGLGGAIYVTGGKLRLPIWMVAEAEARLNAGLSQTQPGIALAIGGVQIGFDKDGIPQLAIEDARLLHRHGAPLLVLPEARIRLDGAALLQGELRPLRLTVIGANLSLTRRADGSLDLSLGGDTTPEFAGLAEVFAGLDTLLSDPALASLRGIEADALTLTFTDLPSGHVWNLGDGRFRIDNRADELRAEIGVTLLGQDGNPAQAQVTAIARKGAAEARLSATVDRVPSGDLAALLPPLAPLAVIDAAISGSLAATLTAPGITALEAKLDIGAGALRPTEASVPIAFDRAGMQIAYDPARGRVNLTRFDVESTTLRLAATGHSYLTDAAGTILTGPLGTRLPDSFLTQIHIDGMQVDPAGLFKQPVRFTEGAIDLRLSLNPFRIDIGQVALVEADRRLSARGMIGADAGGWTAAVDLALDRIGHADLLALWPVNLVVNTRNWLEQNVLEGTLTDVKGALRIAPGKEPILSMGYDFRAADVRFIRTLPPIRDADGYATIEGQTYTMVVSRGSVTPPLGGVIDMAGSVFSVLDITKRPAQAEVILRTSSTLTAALSLLDEPPFGFLTKAGRPVDLGQGQAMLDATLRFPLLPKIQAGDVSFRVNGEVRDFASDKLIVDKTVTAPFLSLSADPRGLRVSGPGQVGKVPFDVTFLQPFGADGPPASIEGTVELSRATIEEFNLGLPEALASGTGQAMVTISLPKGEAPRLTLVSDLSRLTLSLPGTGWRKSPAQTGRLDLQATLARPARVDRLSITAPGLVAEGSITLTPQGGLSVARFDRVQLDDWLDGVVEVAGRGAGRSVAVTVLDGRADLRRKPEDTGAGGGATPDLPLVFNLQRLQVTDSITLTRFRGEFTSRGGFSGRFSALVNDGAAVTGTVVPSANGSAFRIRSENAGGVLASAGVFASARGGQLDLMLRPRGTDGRYDGRAEIGGIRVVDAPILAELLNAVSVVGIIEQLNGEGLLFSEAQADFLLTPAAVEIRRGSAVGASLGVTMAGVYGTANRELALQGVVSPIYMLNGIGSVLTRRGEGLFGFNYELRGTADRAQVSVNPLSILTPGMFRELFRGDPPRLGNPDG</sequence>
<dbReference type="EMBL" id="CP124535">
    <property type="protein sequence ID" value="WGV16884.1"/>
    <property type="molecule type" value="Genomic_DNA"/>
</dbReference>
<dbReference type="RefSeq" id="WP_281467675.1">
    <property type="nucleotide sequence ID" value="NZ_CP124535.1"/>
</dbReference>
<gene>
    <name evidence="1" type="ORF">QF092_03470</name>
</gene>
<proteinExistence type="predicted"/>
<dbReference type="Proteomes" id="UP001230978">
    <property type="component" value="Chromosome"/>
</dbReference>
<evidence type="ECO:0000313" key="2">
    <source>
        <dbReference type="Proteomes" id="UP001230978"/>
    </source>
</evidence>
<reference evidence="1 2" key="1">
    <citation type="submission" date="2023-04" db="EMBL/GenBank/DDBJ databases">
        <title>YMD61, complete Genome.</title>
        <authorList>
            <person name="Zhang J."/>
        </authorList>
    </citation>
    <scope>NUCLEOTIDE SEQUENCE [LARGE SCALE GENOMIC DNA]</scope>
    <source>
        <strain evidence="1 2">YMD61</strain>
    </source>
</reference>
<keyword evidence="2" id="KW-1185">Reference proteome</keyword>
<name>A0ABY8Q7S9_9RHOB</name>
<protein>
    <recommendedName>
        <fullName evidence="3">DUF3971 domain-containing protein</fullName>
    </recommendedName>
</protein>